<dbReference type="Proteomes" id="UP001199322">
    <property type="component" value="Unassembled WGS sequence"/>
</dbReference>
<dbReference type="AlphaFoldDB" id="A0AAW4QAL3"/>
<dbReference type="RefSeq" id="WP_220484550.1">
    <property type="nucleotide sequence ID" value="NZ_RARO01000014.1"/>
</dbReference>
<evidence type="ECO:0008006" key="3">
    <source>
        <dbReference type="Google" id="ProtNLM"/>
    </source>
</evidence>
<evidence type="ECO:0000313" key="2">
    <source>
        <dbReference type="Proteomes" id="UP001199322"/>
    </source>
</evidence>
<accession>A0AAW4QAL3</accession>
<reference evidence="1" key="1">
    <citation type="submission" date="2018-06" db="EMBL/GenBank/DDBJ databases">
        <authorList>
            <person name="O'Rourke A."/>
        </authorList>
    </citation>
    <scope>NUCLEOTIDE SEQUENCE</scope>
    <source>
        <strain evidence="1">132550021-3</strain>
    </source>
</reference>
<organism evidence="1 2">
    <name type="scientific">Ralstonia pickettii</name>
    <name type="common">Burkholderia pickettii</name>
    <dbReference type="NCBI Taxonomy" id="329"/>
    <lineage>
        <taxon>Bacteria</taxon>
        <taxon>Pseudomonadati</taxon>
        <taxon>Pseudomonadota</taxon>
        <taxon>Betaproteobacteria</taxon>
        <taxon>Burkholderiales</taxon>
        <taxon>Burkholderiaceae</taxon>
        <taxon>Ralstonia</taxon>
    </lineage>
</organism>
<protein>
    <recommendedName>
        <fullName evidence="3">50S ribosomal protein L7/L12</fullName>
    </recommendedName>
</protein>
<gene>
    <name evidence="1" type="ORF">DEE74_16310</name>
</gene>
<sequence>MDEKAFTEGDSATAAEIALLERCKALLQDGQRVEAVKTYRSATGASLHEAQRALGIR</sequence>
<evidence type="ECO:0000313" key="1">
    <source>
        <dbReference type="EMBL" id="MBX3891428.1"/>
    </source>
</evidence>
<proteinExistence type="predicted"/>
<name>A0AAW4QAL3_RALPI</name>
<comment type="caution">
    <text evidence="1">The sequence shown here is derived from an EMBL/GenBank/DDBJ whole genome shotgun (WGS) entry which is preliminary data.</text>
</comment>
<dbReference type="EMBL" id="QGBI01000015">
    <property type="protein sequence ID" value="MBX3891428.1"/>
    <property type="molecule type" value="Genomic_DNA"/>
</dbReference>